<protein>
    <submittedName>
        <fullName evidence="3">NPLOC4</fullName>
    </submittedName>
</protein>
<keyword evidence="4" id="KW-1185">Reference proteome</keyword>
<dbReference type="Pfam" id="PF11543">
    <property type="entry name" value="UN_NPL4"/>
    <property type="match status" value="1"/>
</dbReference>
<accession>A0A7R8CII3</accession>
<gene>
    <name evidence="3" type="ORF">LSAA_4247</name>
</gene>
<proteinExistence type="inferred from homology"/>
<feature type="region of interest" description="Disordered" evidence="2">
    <location>
        <begin position="14"/>
        <end position="60"/>
    </location>
</feature>
<dbReference type="PANTHER" id="PTHR12710:SF0">
    <property type="entry name" value="NUCLEAR PROTEIN LOCALIZATION PROTEIN 4 HOMOLOG"/>
    <property type="match status" value="1"/>
</dbReference>
<dbReference type="OrthoDB" id="10251089at2759"/>
<dbReference type="InterPro" id="IPR007717">
    <property type="entry name" value="NPL4_C"/>
</dbReference>
<dbReference type="AlphaFoldDB" id="A0A7R8CII3"/>
<sequence>MHIVTKRLGLSYELDDLDNRCSPPPEAISKKKRIEKSNDDVTKRESRKRQKTLSKTIMSRKSEITVRVRSPEGMKRHEVSSGSKLKTLIQGIQRNESMEFFRDQRKKERFSNLDWNKSFDSLGIKHGDMIFAFPKEGADISAAEKKEVPPIEEDDVDKELKVMDGKIPREKGENCRHASENAKCIYCTPLEPFDESYHSSKEIKHLSFHAYLRQMTRSDQSGGKYKVLEDISCSIKKGCKDHQAWPEGICSKCQPPAITLNRQKYRHVDNIMFENPKIVEEFLGFWRKTGKQRVGFLYGRYEVYKEVPLGIKAVVSAIYEPPQDSTRDSITLVNDDKDNIVEEIAKKLGLHRVGWLFTDLISTGGGEVKYIRHADTHLLSAGEVITAANFQNKFKNSTKASPSGTFGSKFVTVFVSGNAQKQIHLEGFQVSNQCMALVRENCLIPTKDAPELGWVQTNEYGNEVIKPSRPLPVIYMLVDVPVSHPLEPLFTFPVHSDKNPFPVENRPIEGNLQDFATLAAHRKQYKDDEISDFFRDFHVLLFLATLTIVPLYEHMDSLLLAVKNKDFDLIKAWSDSTHWQTVEQLILYS</sequence>
<dbReference type="GO" id="GO:0031625">
    <property type="term" value="F:ubiquitin protein ligase binding"/>
    <property type="evidence" value="ECO:0007669"/>
    <property type="project" value="TreeGrafter"/>
</dbReference>
<dbReference type="GO" id="GO:0043130">
    <property type="term" value="F:ubiquitin binding"/>
    <property type="evidence" value="ECO:0007669"/>
    <property type="project" value="TreeGrafter"/>
</dbReference>
<dbReference type="CDD" id="cd08061">
    <property type="entry name" value="MPN_NPL4"/>
    <property type="match status" value="1"/>
</dbReference>
<dbReference type="Proteomes" id="UP000675881">
    <property type="component" value="Chromosome 13"/>
</dbReference>
<dbReference type="InterPro" id="IPR007716">
    <property type="entry name" value="NPL4_Zn-bd_put"/>
</dbReference>
<dbReference type="Pfam" id="PF05021">
    <property type="entry name" value="NPL4"/>
    <property type="match status" value="1"/>
</dbReference>
<comment type="similarity">
    <text evidence="1">Belongs to the NPL4 family.</text>
</comment>
<dbReference type="PIRSF" id="PIRSF010052">
    <property type="entry name" value="Polyub_prc_Npl4"/>
    <property type="match status" value="1"/>
</dbReference>
<dbReference type="InterPro" id="IPR037518">
    <property type="entry name" value="MPN"/>
</dbReference>
<dbReference type="InterPro" id="IPR016563">
    <property type="entry name" value="Npl4"/>
</dbReference>
<dbReference type="GO" id="GO:0006511">
    <property type="term" value="P:ubiquitin-dependent protein catabolic process"/>
    <property type="evidence" value="ECO:0007669"/>
    <property type="project" value="InterPro"/>
</dbReference>
<dbReference type="GO" id="GO:0005634">
    <property type="term" value="C:nucleus"/>
    <property type="evidence" value="ECO:0007669"/>
    <property type="project" value="TreeGrafter"/>
</dbReference>
<organism evidence="3 4">
    <name type="scientific">Lepeophtheirus salmonis</name>
    <name type="common">Salmon louse</name>
    <name type="synonym">Caligus salmonis</name>
    <dbReference type="NCBI Taxonomy" id="72036"/>
    <lineage>
        <taxon>Eukaryota</taxon>
        <taxon>Metazoa</taxon>
        <taxon>Ecdysozoa</taxon>
        <taxon>Arthropoda</taxon>
        <taxon>Crustacea</taxon>
        <taxon>Multicrustacea</taxon>
        <taxon>Hexanauplia</taxon>
        <taxon>Copepoda</taxon>
        <taxon>Siphonostomatoida</taxon>
        <taxon>Caligidae</taxon>
        <taxon>Lepeophtheirus</taxon>
    </lineage>
</organism>
<dbReference type="Gene3D" id="3.10.20.90">
    <property type="entry name" value="Phosphatidylinositol 3-kinase Catalytic Subunit, Chain A, domain 1"/>
    <property type="match status" value="1"/>
</dbReference>
<dbReference type="Gene3D" id="3.40.140.10">
    <property type="entry name" value="Cytidine Deaminase, domain 2"/>
    <property type="match status" value="1"/>
</dbReference>
<reference evidence="3" key="1">
    <citation type="submission" date="2021-02" db="EMBL/GenBank/DDBJ databases">
        <authorList>
            <person name="Bekaert M."/>
        </authorList>
    </citation>
    <scope>NUCLEOTIDE SEQUENCE</scope>
    <source>
        <strain evidence="3">IoA-00</strain>
    </source>
</reference>
<evidence type="ECO:0000313" key="4">
    <source>
        <dbReference type="Proteomes" id="UP000675881"/>
    </source>
</evidence>
<dbReference type="Pfam" id="PF05020">
    <property type="entry name" value="zf-NPL4"/>
    <property type="match status" value="1"/>
</dbReference>
<dbReference type="InterPro" id="IPR024682">
    <property type="entry name" value="Npl4_Ub-like_dom"/>
</dbReference>
<evidence type="ECO:0000313" key="3">
    <source>
        <dbReference type="EMBL" id="CAF2830835.1"/>
    </source>
</evidence>
<dbReference type="PANTHER" id="PTHR12710">
    <property type="entry name" value="NUCLEAR PROTEIN LOCALIZATION 4"/>
    <property type="match status" value="1"/>
</dbReference>
<evidence type="ECO:0000256" key="2">
    <source>
        <dbReference type="SAM" id="MobiDB-lite"/>
    </source>
</evidence>
<dbReference type="PROSITE" id="PS50249">
    <property type="entry name" value="MPN"/>
    <property type="match status" value="1"/>
</dbReference>
<dbReference type="EMBL" id="HG994592">
    <property type="protein sequence ID" value="CAF2830835.1"/>
    <property type="molecule type" value="Genomic_DNA"/>
</dbReference>
<feature type="compositionally biased region" description="Basic and acidic residues" evidence="2">
    <location>
        <begin position="35"/>
        <end position="44"/>
    </location>
</feature>
<name>A0A7R8CII3_LEPSM</name>
<evidence type="ECO:0000256" key="1">
    <source>
        <dbReference type="ARBA" id="ARBA00011025"/>
    </source>
</evidence>